<name>A0A2T0AD59_RHOTO</name>
<comment type="caution">
    <text evidence="12">The sequence shown here is derived from an EMBL/GenBank/DDBJ whole genome shotgun (WGS) entry which is preliminary data.</text>
</comment>
<evidence type="ECO:0000313" key="12">
    <source>
        <dbReference type="EMBL" id="PRQ75946.1"/>
    </source>
</evidence>
<dbReference type="OrthoDB" id="1584384at2759"/>
<keyword evidence="5" id="KW-0963">Cytoplasm</keyword>
<evidence type="ECO:0000256" key="6">
    <source>
        <dbReference type="ARBA" id="ARBA00022786"/>
    </source>
</evidence>
<comment type="similarity">
    <text evidence="2">Belongs to the ATG3 family.</text>
</comment>
<gene>
    <name evidence="12" type="ORF">AAT19DRAFT_12968</name>
</gene>
<dbReference type="InterPro" id="IPR007135">
    <property type="entry name" value="Atg3/Atg10"/>
</dbReference>
<keyword evidence="4" id="KW-0813">Transport</keyword>
<accession>A0A2T0AD59</accession>
<dbReference type="GO" id="GO:0019776">
    <property type="term" value="F:Atg8-family ligase activity"/>
    <property type="evidence" value="ECO:0007669"/>
    <property type="project" value="TreeGrafter"/>
</dbReference>
<evidence type="ECO:0000256" key="2">
    <source>
        <dbReference type="ARBA" id="ARBA00007683"/>
    </source>
</evidence>
<proteinExistence type="inferred from homology"/>
<keyword evidence="7" id="KW-0653">Protein transport</keyword>
<evidence type="ECO:0000256" key="10">
    <source>
        <dbReference type="ARBA" id="ARBA00033139"/>
    </source>
</evidence>
<feature type="region of interest" description="Disordered" evidence="11">
    <location>
        <begin position="308"/>
        <end position="356"/>
    </location>
</feature>
<dbReference type="GO" id="GO:0000045">
    <property type="term" value="P:autophagosome assembly"/>
    <property type="evidence" value="ECO:0007669"/>
    <property type="project" value="TreeGrafter"/>
</dbReference>
<dbReference type="AlphaFoldDB" id="A0A2T0AD59"/>
<dbReference type="Pfam" id="PF03987">
    <property type="entry name" value="Autophagy_act_C"/>
    <property type="match status" value="1"/>
</dbReference>
<evidence type="ECO:0000313" key="13">
    <source>
        <dbReference type="Proteomes" id="UP000239560"/>
    </source>
</evidence>
<protein>
    <recommendedName>
        <fullName evidence="3">Autophagy-related protein 3</fullName>
    </recommendedName>
    <alternativeName>
        <fullName evidence="9 10">Autophagy-related E2-like conjugation enzyme ATG3</fullName>
    </alternativeName>
</protein>
<reference evidence="12 13" key="1">
    <citation type="journal article" date="2018" name="Elife">
        <title>Functional genomics of lipid metabolism in the oleaginous yeast Rhodosporidium toruloides.</title>
        <authorList>
            <person name="Coradetti S.T."/>
            <person name="Pinel D."/>
            <person name="Geiselman G."/>
            <person name="Ito M."/>
            <person name="Mondo S."/>
            <person name="Reilly M.C."/>
            <person name="Cheng Y.F."/>
            <person name="Bauer S."/>
            <person name="Grigoriev I."/>
            <person name="Gladden J.M."/>
            <person name="Simmons B.A."/>
            <person name="Brem R."/>
            <person name="Arkin A.P."/>
            <person name="Skerker J.M."/>
        </authorList>
    </citation>
    <scope>NUCLEOTIDE SEQUENCE [LARGE SCALE GENOMIC DNA]</scope>
    <source>
        <strain evidence="12 13">NBRC 0880</strain>
    </source>
</reference>
<feature type="region of interest" description="Disordered" evidence="11">
    <location>
        <begin position="124"/>
        <end position="197"/>
    </location>
</feature>
<comment type="subcellular location">
    <subcellularLocation>
        <location evidence="1">Cytoplasm</location>
    </subcellularLocation>
</comment>
<dbReference type="GO" id="GO:0044804">
    <property type="term" value="P:nucleophagy"/>
    <property type="evidence" value="ECO:0007669"/>
    <property type="project" value="TreeGrafter"/>
</dbReference>
<evidence type="ECO:0000256" key="7">
    <source>
        <dbReference type="ARBA" id="ARBA00022927"/>
    </source>
</evidence>
<dbReference type="GO" id="GO:0061723">
    <property type="term" value="P:glycophagy"/>
    <property type="evidence" value="ECO:0007669"/>
    <property type="project" value="TreeGrafter"/>
</dbReference>
<dbReference type="Proteomes" id="UP000239560">
    <property type="component" value="Unassembled WGS sequence"/>
</dbReference>
<evidence type="ECO:0000256" key="4">
    <source>
        <dbReference type="ARBA" id="ARBA00022448"/>
    </source>
</evidence>
<sequence>MLGSIQTHFWAVRDYLAPVLRDSKFKETGRITPDEFVAAGDFLVYKFPTWQWEAGEPGKARDFLPKDKQYLISRNVPCLRRVSQLGQQGGANDEYAETLMHFTAELDEGEVAAGDAGDEWVATHTSAKDPNSTSEIPVIGDIPDVDDPSAGSSSHAVDGLSSHLADTSIQADDIPDLDDIPDMDDEDAIGGGLIEEEDDAAVKVEPVKKEGGRSDNIIQVRTYDCMITYDKYYQTPRMWLLGYDEQKRPLPPTSALEDVSSDHALKTVTIEPFPHSSSLSIASVHPCKHSSVMKKVIERMDGNVRELQRREKAASGSGVASQEKEKKTGGGKWLGLGKKREKSEKGDKPDEGDEDEEGLRVEQYLLVFLKFISTITPTIEVDSTASIVRARCLAHRPLCTPLLTLIFAVSAALPELSTSFDTSVFAPAPLHPIRLPLPRQPLEHLHHLASVYTCAAHESTFLPASTTPVSTFSLLSAFSSVPVHCAYPPNILQVP</sequence>
<dbReference type="GO" id="GO:0005829">
    <property type="term" value="C:cytosol"/>
    <property type="evidence" value="ECO:0007669"/>
    <property type="project" value="TreeGrafter"/>
</dbReference>
<feature type="compositionally biased region" description="Polar residues" evidence="11">
    <location>
        <begin position="124"/>
        <end position="135"/>
    </location>
</feature>
<dbReference type="PANTHER" id="PTHR12866">
    <property type="entry name" value="UBIQUITIN-LIKE-CONJUGATING ENZYME ATG3"/>
    <property type="match status" value="1"/>
</dbReference>
<keyword evidence="8" id="KW-0072">Autophagy</keyword>
<dbReference type="GO" id="GO:0000422">
    <property type="term" value="P:autophagy of mitochondrion"/>
    <property type="evidence" value="ECO:0007669"/>
    <property type="project" value="TreeGrafter"/>
</dbReference>
<feature type="compositionally biased region" description="Acidic residues" evidence="11">
    <location>
        <begin position="173"/>
        <end position="197"/>
    </location>
</feature>
<keyword evidence="6" id="KW-0833">Ubl conjugation pathway</keyword>
<dbReference type="GO" id="GO:0000407">
    <property type="term" value="C:phagophore assembly site"/>
    <property type="evidence" value="ECO:0007669"/>
    <property type="project" value="TreeGrafter"/>
</dbReference>
<evidence type="ECO:0000256" key="1">
    <source>
        <dbReference type="ARBA" id="ARBA00004496"/>
    </source>
</evidence>
<organism evidence="12 13">
    <name type="scientific">Rhodotorula toruloides</name>
    <name type="common">Yeast</name>
    <name type="synonym">Rhodosporidium toruloides</name>
    <dbReference type="NCBI Taxonomy" id="5286"/>
    <lineage>
        <taxon>Eukaryota</taxon>
        <taxon>Fungi</taxon>
        <taxon>Dikarya</taxon>
        <taxon>Basidiomycota</taxon>
        <taxon>Pucciniomycotina</taxon>
        <taxon>Microbotryomycetes</taxon>
        <taxon>Sporidiobolales</taxon>
        <taxon>Sporidiobolaceae</taxon>
        <taxon>Rhodotorula</taxon>
    </lineage>
</organism>
<evidence type="ECO:0000256" key="8">
    <source>
        <dbReference type="ARBA" id="ARBA00023006"/>
    </source>
</evidence>
<dbReference type="PANTHER" id="PTHR12866:SF2">
    <property type="entry name" value="UBIQUITIN-LIKE-CONJUGATING ENZYME ATG3"/>
    <property type="match status" value="1"/>
</dbReference>
<evidence type="ECO:0000256" key="9">
    <source>
        <dbReference type="ARBA" id="ARBA00032144"/>
    </source>
</evidence>
<dbReference type="GO" id="GO:0015031">
    <property type="term" value="P:protein transport"/>
    <property type="evidence" value="ECO:0007669"/>
    <property type="project" value="UniProtKB-KW"/>
</dbReference>
<dbReference type="EMBL" id="LCTV02000003">
    <property type="protein sequence ID" value="PRQ75946.1"/>
    <property type="molecule type" value="Genomic_DNA"/>
</dbReference>
<evidence type="ECO:0000256" key="11">
    <source>
        <dbReference type="SAM" id="MobiDB-lite"/>
    </source>
</evidence>
<evidence type="ECO:0000256" key="3">
    <source>
        <dbReference type="ARBA" id="ARBA00018067"/>
    </source>
</evidence>
<evidence type="ECO:0000256" key="5">
    <source>
        <dbReference type="ARBA" id="ARBA00022490"/>
    </source>
</evidence>